<feature type="transmembrane region" description="Helical" evidence="6">
    <location>
        <begin position="188"/>
        <end position="209"/>
    </location>
</feature>
<gene>
    <name evidence="7" type="ORF">M9189_05855</name>
</gene>
<sequence length="215" mass="23746">MLWKGIFDGMLVGFSASVPLGPIGVLCIQRTLQRGRLSGFISGLGAASSDIIYAVIAGFSLSFVVTFIEEQFFWIQLIGGIILILLGLNIYRSNPAQQLRRQRQGTSKTSYLQDYISTFLLTFSNPLAVFLFIAFFAGFGVVTSNVGISGQLLLICGVFFGAATWWLLLTSIVGLFRNVVNLRRLFWINRIAGATIIILVLIGVITWTIRHFLIT</sequence>
<dbReference type="Proteomes" id="UP001056426">
    <property type="component" value="Chromosome"/>
</dbReference>
<feature type="transmembrane region" description="Helical" evidence="6">
    <location>
        <begin position="40"/>
        <end position="65"/>
    </location>
</feature>
<organism evidence="7 8">
    <name type="scientific">Xiashengella succiniciproducens</name>
    <dbReference type="NCBI Taxonomy" id="2949635"/>
    <lineage>
        <taxon>Bacteria</taxon>
        <taxon>Pseudomonadati</taxon>
        <taxon>Bacteroidota</taxon>
        <taxon>Bacteroidia</taxon>
        <taxon>Marinilabiliales</taxon>
        <taxon>Marinilabiliaceae</taxon>
        <taxon>Xiashengella</taxon>
    </lineage>
</organism>
<feature type="transmembrane region" description="Helical" evidence="6">
    <location>
        <begin position="112"/>
        <end position="140"/>
    </location>
</feature>
<feature type="transmembrane region" description="Helical" evidence="6">
    <location>
        <begin position="152"/>
        <end position="176"/>
    </location>
</feature>
<evidence type="ECO:0000256" key="4">
    <source>
        <dbReference type="ARBA" id="ARBA00022989"/>
    </source>
</evidence>
<evidence type="ECO:0000256" key="6">
    <source>
        <dbReference type="SAM" id="Phobius"/>
    </source>
</evidence>
<accession>A0A9J6ZSS1</accession>
<evidence type="ECO:0000256" key="3">
    <source>
        <dbReference type="ARBA" id="ARBA00022692"/>
    </source>
</evidence>
<evidence type="ECO:0000256" key="5">
    <source>
        <dbReference type="ARBA" id="ARBA00023136"/>
    </source>
</evidence>
<dbReference type="KEGG" id="alkq:M9189_05855"/>
<proteinExistence type="predicted"/>
<protein>
    <submittedName>
        <fullName evidence="7">LysE family translocator</fullName>
    </submittedName>
</protein>
<dbReference type="GO" id="GO:0005886">
    <property type="term" value="C:plasma membrane"/>
    <property type="evidence" value="ECO:0007669"/>
    <property type="project" value="UniProtKB-SubCell"/>
</dbReference>
<evidence type="ECO:0000256" key="1">
    <source>
        <dbReference type="ARBA" id="ARBA00004651"/>
    </source>
</evidence>
<comment type="subcellular location">
    <subcellularLocation>
        <location evidence="1">Cell membrane</location>
        <topology evidence="1">Multi-pass membrane protein</topology>
    </subcellularLocation>
</comment>
<keyword evidence="4 6" id="KW-1133">Transmembrane helix</keyword>
<evidence type="ECO:0000313" key="8">
    <source>
        <dbReference type="Proteomes" id="UP001056426"/>
    </source>
</evidence>
<keyword evidence="8" id="KW-1185">Reference proteome</keyword>
<dbReference type="EMBL" id="CP098400">
    <property type="protein sequence ID" value="URW80874.1"/>
    <property type="molecule type" value="Genomic_DNA"/>
</dbReference>
<dbReference type="InterPro" id="IPR001123">
    <property type="entry name" value="LeuE-type"/>
</dbReference>
<evidence type="ECO:0000313" key="7">
    <source>
        <dbReference type="EMBL" id="URW80874.1"/>
    </source>
</evidence>
<keyword evidence="5 6" id="KW-0472">Membrane</keyword>
<feature type="transmembrane region" description="Helical" evidence="6">
    <location>
        <begin position="6"/>
        <end position="28"/>
    </location>
</feature>
<reference evidence="7" key="2">
    <citation type="submission" date="2022-06" db="EMBL/GenBank/DDBJ databases">
        <title>Xiashengella guii gen. nov. sp. nov., a bacterium isolated form anaerobic digestion tank.</title>
        <authorList>
            <person name="Huang H."/>
        </authorList>
    </citation>
    <scope>NUCLEOTIDE SEQUENCE</scope>
    <source>
        <strain evidence="7">Ai-910</strain>
    </source>
</reference>
<feature type="transmembrane region" description="Helical" evidence="6">
    <location>
        <begin position="71"/>
        <end position="91"/>
    </location>
</feature>
<name>A0A9J6ZSS1_9BACT</name>
<dbReference type="GO" id="GO:0015171">
    <property type="term" value="F:amino acid transmembrane transporter activity"/>
    <property type="evidence" value="ECO:0007669"/>
    <property type="project" value="TreeGrafter"/>
</dbReference>
<dbReference type="Pfam" id="PF01810">
    <property type="entry name" value="LysE"/>
    <property type="match status" value="1"/>
</dbReference>
<dbReference type="RefSeq" id="WP_250725365.1">
    <property type="nucleotide sequence ID" value="NZ_CP098400.1"/>
</dbReference>
<keyword evidence="3 6" id="KW-0812">Transmembrane</keyword>
<reference evidence="7" key="1">
    <citation type="submission" date="2022-05" db="EMBL/GenBank/DDBJ databases">
        <authorList>
            <person name="Sun X."/>
        </authorList>
    </citation>
    <scope>NUCLEOTIDE SEQUENCE</scope>
    <source>
        <strain evidence="7">Ai-910</strain>
    </source>
</reference>
<dbReference type="PANTHER" id="PTHR30086">
    <property type="entry name" value="ARGININE EXPORTER PROTEIN ARGO"/>
    <property type="match status" value="1"/>
</dbReference>
<evidence type="ECO:0000256" key="2">
    <source>
        <dbReference type="ARBA" id="ARBA00022475"/>
    </source>
</evidence>
<dbReference type="AlphaFoldDB" id="A0A9J6ZSS1"/>
<keyword evidence="2" id="KW-1003">Cell membrane</keyword>
<dbReference type="PANTHER" id="PTHR30086:SF20">
    <property type="entry name" value="ARGININE EXPORTER PROTEIN ARGO-RELATED"/>
    <property type="match status" value="1"/>
</dbReference>